<evidence type="ECO:0000256" key="3">
    <source>
        <dbReference type="ARBA" id="ARBA00023054"/>
    </source>
</evidence>
<keyword evidence="3" id="KW-0175">Coiled coil</keyword>
<evidence type="ECO:0000256" key="2">
    <source>
        <dbReference type="ARBA" id="ARBA00013807"/>
    </source>
</evidence>
<dbReference type="Proteomes" id="UP000275078">
    <property type="component" value="Unassembled WGS sequence"/>
</dbReference>
<feature type="region of interest" description="Disordered" evidence="4">
    <location>
        <begin position="37"/>
        <end position="56"/>
    </location>
</feature>
<dbReference type="PANTHER" id="PTHR15157">
    <property type="entry name" value="UV RADIATION RESISTANCE-ASSOCIATED GENE PROTEIN"/>
    <property type="match status" value="1"/>
</dbReference>
<dbReference type="GO" id="GO:0000323">
    <property type="term" value="C:lytic vacuole"/>
    <property type="evidence" value="ECO:0007669"/>
    <property type="project" value="TreeGrafter"/>
</dbReference>
<dbReference type="GO" id="GO:0032991">
    <property type="term" value="C:protein-containing complex"/>
    <property type="evidence" value="ECO:0007669"/>
    <property type="project" value="UniProtKB-ARBA"/>
</dbReference>
<evidence type="ECO:0000256" key="4">
    <source>
        <dbReference type="SAM" id="MobiDB-lite"/>
    </source>
</evidence>
<dbReference type="PANTHER" id="PTHR15157:SF5">
    <property type="entry name" value="UV RADIATION RESISTANCE-ASSOCIATED GENE PROTEIN"/>
    <property type="match status" value="1"/>
</dbReference>
<keyword evidence="6" id="KW-1185">Reference proteome</keyword>
<dbReference type="InterPro" id="IPR018791">
    <property type="entry name" value="UV_resistance/autophagy_Atg14"/>
</dbReference>
<proteinExistence type="inferred from homology"/>
<dbReference type="OrthoDB" id="72772at2759"/>
<dbReference type="AlphaFoldDB" id="A0A3N4HRX4"/>
<feature type="region of interest" description="Disordered" evidence="4">
    <location>
        <begin position="1"/>
        <end position="22"/>
    </location>
</feature>
<dbReference type="EMBL" id="ML119741">
    <property type="protein sequence ID" value="RPA76595.1"/>
    <property type="molecule type" value="Genomic_DNA"/>
</dbReference>
<feature type="compositionally biased region" description="Pro residues" evidence="4">
    <location>
        <begin position="1"/>
        <end position="11"/>
    </location>
</feature>
<gene>
    <name evidence="5" type="ORF">BJ508DRAFT_370670</name>
</gene>
<accession>A0A3N4HRX4</accession>
<dbReference type="STRING" id="1160509.A0A3N4HRX4"/>
<reference evidence="5 6" key="1">
    <citation type="journal article" date="2018" name="Nat. Ecol. Evol.">
        <title>Pezizomycetes genomes reveal the molecular basis of ectomycorrhizal truffle lifestyle.</title>
        <authorList>
            <person name="Murat C."/>
            <person name="Payen T."/>
            <person name="Noel B."/>
            <person name="Kuo A."/>
            <person name="Morin E."/>
            <person name="Chen J."/>
            <person name="Kohler A."/>
            <person name="Krizsan K."/>
            <person name="Balestrini R."/>
            <person name="Da Silva C."/>
            <person name="Montanini B."/>
            <person name="Hainaut M."/>
            <person name="Levati E."/>
            <person name="Barry K.W."/>
            <person name="Belfiori B."/>
            <person name="Cichocki N."/>
            <person name="Clum A."/>
            <person name="Dockter R.B."/>
            <person name="Fauchery L."/>
            <person name="Guy J."/>
            <person name="Iotti M."/>
            <person name="Le Tacon F."/>
            <person name="Lindquist E.A."/>
            <person name="Lipzen A."/>
            <person name="Malagnac F."/>
            <person name="Mello A."/>
            <person name="Molinier V."/>
            <person name="Miyauchi S."/>
            <person name="Poulain J."/>
            <person name="Riccioni C."/>
            <person name="Rubini A."/>
            <person name="Sitrit Y."/>
            <person name="Splivallo R."/>
            <person name="Traeger S."/>
            <person name="Wang M."/>
            <person name="Zifcakova L."/>
            <person name="Wipf D."/>
            <person name="Zambonelli A."/>
            <person name="Paolocci F."/>
            <person name="Nowrousian M."/>
            <person name="Ottonello S."/>
            <person name="Baldrian P."/>
            <person name="Spatafora J.W."/>
            <person name="Henrissat B."/>
            <person name="Nagy L.G."/>
            <person name="Aury J.M."/>
            <person name="Wincker P."/>
            <person name="Grigoriev I.V."/>
            <person name="Bonfante P."/>
            <person name="Martin F.M."/>
        </authorList>
    </citation>
    <scope>NUCLEOTIDE SEQUENCE [LARGE SCALE GENOMIC DNA]</scope>
    <source>
        <strain evidence="5 6">RN42</strain>
    </source>
</reference>
<organism evidence="5 6">
    <name type="scientific">Ascobolus immersus RN42</name>
    <dbReference type="NCBI Taxonomy" id="1160509"/>
    <lineage>
        <taxon>Eukaryota</taxon>
        <taxon>Fungi</taxon>
        <taxon>Dikarya</taxon>
        <taxon>Ascomycota</taxon>
        <taxon>Pezizomycotina</taxon>
        <taxon>Pezizomycetes</taxon>
        <taxon>Pezizales</taxon>
        <taxon>Ascobolaceae</taxon>
        <taxon>Ascobolus</taxon>
    </lineage>
</organism>
<dbReference type="GO" id="GO:0000149">
    <property type="term" value="F:SNARE binding"/>
    <property type="evidence" value="ECO:0007669"/>
    <property type="project" value="TreeGrafter"/>
</dbReference>
<evidence type="ECO:0000256" key="1">
    <source>
        <dbReference type="ARBA" id="ARBA00009574"/>
    </source>
</evidence>
<name>A0A3N4HRX4_ASCIM</name>
<dbReference type="Pfam" id="PF10186">
    <property type="entry name" value="ATG14"/>
    <property type="match status" value="1"/>
</dbReference>
<sequence length="578" mass="63634">MDTEPPTPTAPPRKRERPLLQPNCRKLRHLQSISLRNLSLHPPPPKGHAHSVDDEELKTSWKSKALLRLEGAVGTGSLGGGLMHSKSSTNLAAQVSNVGGLGEDVPRIEKPRDKREVETERLVDCFFTLHAGGSEGCGDVDRPVYISEVVKKSLNPSFQSFDLSGTGPYLSRLDAVVVKIWVDPDGAGRWILLTELTIALRYLQYIGTQLENFRHPLPPNSIIFHLTDGCYTSFNDLPPSITSEPPPLPTTKEPRETSSYDALLKLKDLSECILDASLTQQRLSEQITTILTAQSTAITQQQSLSERRNAHAKTLAGLERTKKRLAASISRRDKLQSSIRARREFLKLGRDSQRTALSHLSSARTALASSHQLLTVTHESLTSARRRIISDLSTIYPILPPPPPPRSSPLSFTIRGLPLPTHPPPFTPSAFPAGLPPIHVLNAALGHVSHLLHLLSLYLLIPLRYPLHPMSSTSSIRDEIGDLRFTTRSSSAAAQQPKQNRSFPLYIQRWGAEGTGGLRFEYAYFLLGKDVEQLLAGRGVRVLDVRCVGGNLANLVYLVGEGRNPEAGRAGREDTRAK</sequence>
<dbReference type="GO" id="GO:0005768">
    <property type="term" value="C:endosome"/>
    <property type="evidence" value="ECO:0007669"/>
    <property type="project" value="TreeGrafter"/>
</dbReference>
<dbReference type="GO" id="GO:0035493">
    <property type="term" value="P:SNARE complex assembly"/>
    <property type="evidence" value="ECO:0007669"/>
    <property type="project" value="TreeGrafter"/>
</dbReference>
<comment type="similarity">
    <text evidence="1">Belongs to the ATG14 family.</text>
</comment>
<evidence type="ECO:0000313" key="5">
    <source>
        <dbReference type="EMBL" id="RPA76595.1"/>
    </source>
</evidence>
<protein>
    <recommendedName>
        <fullName evidence="2">Autophagy-related protein 14</fullName>
    </recommendedName>
</protein>
<evidence type="ECO:0000313" key="6">
    <source>
        <dbReference type="Proteomes" id="UP000275078"/>
    </source>
</evidence>